<dbReference type="AlphaFoldDB" id="A0A6S7HLF9"/>
<name>A0A6S7HLF9_PARCT</name>
<dbReference type="EMBL" id="CACRXK020005613">
    <property type="protein sequence ID" value="CAB4006815.1"/>
    <property type="molecule type" value="Genomic_DNA"/>
</dbReference>
<gene>
    <name evidence="1" type="ORF">PACLA_8A056442</name>
</gene>
<proteinExistence type="predicted"/>
<evidence type="ECO:0000313" key="1">
    <source>
        <dbReference type="EMBL" id="CAB4006815.1"/>
    </source>
</evidence>
<sequence length="67" mass="7559">MTALGVDPRLTVGATEQAGTVINELENTKLAASDMIKNRLEERERRIQSQLQKTERSQFLKEARLAC</sequence>
<evidence type="ECO:0000313" key="2">
    <source>
        <dbReference type="Proteomes" id="UP001152795"/>
    </source>
</evidence>
<organism evidence="1 2">
    <name type="scientific">Paramuricea clavata</name>
    <name type="common">Red gorgonian</name>
    <name type="synonym">Violescent sea-whip</name>
    <dbReference type="NCBI Taxonomy" id="317549"/>
    <lineage>
        <taxon>Eukaryota</taxon>
        <taxon>Metazoa</taxon>
        <taxon>Cnidaria</taxon>
        <taxon>Anthozoa</taxon>
        <taxon>Octocorallia</taxon>
        <taxon>Malacalcyonacea</taxon>
        <taxon>Plexauridae</taxon>
        <taxon>Paramuricea</taxon>
    </lineage>
</organism>
<reference evidence="1" key="1">
    <citation type="submission" date="2020-04" db="EMBL/GenBank/DDBJ databases">
        <authorList>
            <person name="Alioto T."/>
            <person name="Alioto T."/>
            <person name="Gomez Garrido J."/>
        </authorList>
    </citation>
    <scope>NUCLEOTIDE SEQUENCE</scope>
    <source>
        <strain evidence="1">A484AB</strain>
    </source>
</reference>
<dbReference type="Proteomes" id="UP001152795">
    <property type="component" value="Unassembled WGS sequence"/>
</dbReference>
<accession>A0A6S7HLF9</accession>
<keyword evidence="2" id="KW-1185">Reference proteome</keyword>
<protein>
    <submittedName>
        <fullName evidence="1">Uncharacterized protein</fullName>
    </submittedName>
</protein>
<comment type="caution">
    <text evidence="1">The sequence shown here is derived from an EMBL/GenBank/DDBJ whole genome shotgun (WGS) entry which is preliminary data.</text>
</comment>